<accession>A0ABP3RDR1</accession>
<comment type="caution">
    <text evidence="1">The sequence shown here is derived from an EMBL/GenBank/DDBJ whole genome shotgun (WGS) entry which is preliminary data.</text>
</comment>
<dbReference type="RefSeq" id="WP_343805930.1">
    <property type="nucleotide sequence ID" value="NZ_BAAADE010000004.1"/>
</dbReference>
<keyword evidence="2" id="KW-1185">Reference proteome</keyword>
<proteinExistence type="predicted"/>
<reference evidence="2" key="1">
    <citation type="journal article" date="2019" name="Int. J. Syst. Evol. Microbiol.">
        <title>The Global Catalogue of Microorganisms (GCM) 10K type strain sequencing project: providing services to taxonomists for standard genome sequencing and annotation.</title>
        <authorList>
            <consortium name="The Broad Institute Genomics Platform"/>
            <consortium name="The Broad Institute Genome Sequencing Center for Infectious Disease"/>
            <person name="Wu L."/>
            <person name="Ma J."/>
        </authorList>
    </citation>
    <scope>NUCLEOTIDE SEQUENCE [LARGE SCALE GENOMIC DNA]</scope>
    <source>
        <strain evidence="2">JCM 15115</strain>
    </source>
</reference>
<organism evidence="1 2">
    <name type="scientific">Paenochrobactrum glaciei</name>
    <dbReference type="NCBI Taxonomy" id="486407"/>
    <lineage>
        <taxon>Bacteria</taxon>
        <taxon>Pseudomonadati</taxon>
        <taxon>Pseudomonadota</taxon>
        <taxon>Alphaproteobacteria</taxon>
        <taxon>Hyphomicrobiales</taxon>
        <taxon>Brucellaceae</taxon>
        <taxon>Paenochrobactrum</taxon>
    </lineage>
</organism>
<dbReference type="EMBL" id="BAAADE010000004">
    <property type="protein sequence ID" value="GAA0607814.1"/>
    <property type="molecule type" value="Genomic_DNA"/>
</dbReference>
<gene>
    <name evidence="1" type="ORF">GCM10008943_24210</name>
</gene>
<name>A0ABP3RDR1_9HYPH</name>
<evidence type="ECO:0000313" key="2">
    <source>
        <dbReference type="Proteomes" id="UP001424441"/>
    </source>
</evidence>
<sequence length="357" mass="39337">MTQTLLTVPELTPSLTPLDSNNVLVLDKLQGNAQSSIENWDLMRIPTTVDLLLNGTVIATQTVKFDSSTKLPFIDNFDIPTYNKNGDLNYKIGNNTIQYAVTIDDGTPHPNKSYSKELKFKVIYDEDSGNLKIDIAEGAAAYNDDYKHLMPANIAVIRGTPGTIWKAHGDGNTRFQEAGGADSVLFQLDDKGVCPIVLIKIDNINTGPRYDTKLAVVKDGITITRENDKKPLLSSPVTFGNYVQVTGDASSQFKSYCINTKCIADGQTMSIVSIIMQDSNEDETLLVSVDENLEFLQKTLRTGFKFSMSNNKTINVINKTAEFAVTSQDPGQFNIFISSVFETDALLNIKANFFNLS</sequence>
<protein>
    <submittedName>
        <fullName evidence="1">Uncharacterized protein</fullName>
    </submittedName>
</protein>
<evidence type="ECO:0000313" key="1">
    <source>
        <dbReference type="EMBL" id="GAA0607814.1"/>
    </source>
</evidence>
<dbReference type="Proteomes" id="UP001424441">
    <property type="component" value="Unassembled WGS sequence"/>
</dbReference>